<evidence type="ECO:0000313" key="2">
    <source>
        <dbReference type="Proteomes" id="UP000027153"/>
    </source>
</evidence>
<proteinExistence type="predicted"/>
<protein>
    <recommendedName>
        <fullName evidence="3">DUF1565 domain-containing protein</fullName>
    </recommendedName>
</protein>
<gene>
    <name evidence="1" type="ORF">ANME2D_02313</name>
</gene>
<evidence type="ECO:0000313" key="1">
    <source>
        <dbReference type="EMBL" id="KCZ71578.1"/>
    </source>
</evidence>
<organism evidence="1 2">
    <name type="scientific">Candidatus Methanoperedens nitratireducens</name>
    <dbReference type="NCBI Taxonomy" id="1392998"/>
    <lineage>
        <taxon>Archaea</taxon>
        <taxon>Methanobacteriati</taxon>
        <taxon>Methanobacteriota</taxon>
        <taxon>Stenosarchaea group</taxon>
        <taxon>Methanomicrobia</taxon>
        <taxon>Methanosarcinales</taxon>
        <taxon>ANME-2 cluster</taxon>
        <taxon>Candidatus Methanoperedentaceae</taxon>
        <taxon>Candidatus Methanoperedens</taxon>
    </lineage>
</organism>
<accession>A0A062V4P9</accession>
<evidence type="ECO:0008006" key="3">
    <source>
        <dbReference type="Google" id="ProtNLM"/>
    </source>
</evidence>
<comment type="caution">
    <text evidence="1">The sequence shown here is derived from an EMBL/GenBank/DDBJ whole genome shotgun (WGS) entry which is preliminary data.</text>
</comment>
<dbReference type="InterPro" id="IPR011050">
    <property type="entry name" value="Pectin_lyase_fold/virulence"/>
</dbReference>
<dbReference type="Gene3D" id="2.160.20.10">
    <property type="entry name" value="Single-stranded right-handed beta-helix, Pectin lyase-like"/>
    <property type="match status" value="1"/>
</dbReference>
<sequence length="231" mass="23994">MTISGGDPCIDSGSGGYTNMTTSIFARTPISGDGAIKTWCVHVGPFGGGKAKLKIFRIVGSTMKFVGESALKSLNSGLNTFTNDVYIPVDLGDYIGVYVEENGGQPWVRTTTGSAATVYKKYGDISSDSAVSSWTIFSSVSDIYSLHMGGDASNHIYVKLAGSDANNGSSWAQAKQTINAGIVALIPSGTVHIAFGDYSAQTAITLDKTMYILCENDGGGGTGTVTLPPTT</sequence>
<keyword evidence="2" id="KW-1185">Reference proteome</keyword>
<dbReference type="EMBL" id="JMIY01000005">
    <property type="protein sequence ID" value="KCZ71578.1"/>
    <property type="molecule type" value="Genomic_DNA"/>
</dbReference>
<dbReference type="AlphaFoldDB" id="A0A062V4P9"/>
<dbReference type="Proteomes" id="UP000027153">
    <property type="component" value="Unassembled WGS sequence"/>
</dbReference>
<dbReference type="SUPFAM" id="SSF51126">
    <property type="entry name" value="Pectin lyase-like"/>
    <property type="match status" value="1"/>
</dbReference>
<name>A0A062V4P9_9EURY</name>
<dbReference type="InterPro" id="IPR012334">
    <property type="entry name" value="Pectin_lyas_fold"/>
</dbReference>
<reference evidence="1 2" key="1">
    <citation type="journal article" date="2013" name="Nature">
        <title>Anaerobic oxidation of methane coupled to nitrate reduction in a novel archaeal lineage.</title>
        <authorList>
            <person name="Haroon M.F."/>
            <person name="Hu S."/>
            <person name="Shi Y."/>
            <person name="Imelfort M."/>
            <person name="Keller J."/>
            <person name="Hugenholtz P."/>
            <person name="Yuan Z."/>
            <person name="Tyson G.W."/>
        </authorList>
    </citation>
    <scope>NUCLEOTIDE SEQUENCE [LARGE SCALE GENOMIC DNA]</scope>
    <source>
        <strain evidence="1 2">ANME-2d</strain>
    </source>
</reference>